<feature type="domain" description="N-acetyltransferase" evidence="3">
    <location>
        <begin position="164"/>
        <end position="305"/>
    </location>
</feature>
<protein>
    <submittedName>
        <fullName evidence="4">GNAT family N-acetyltransferase</fullName>
    </submittedName>
</protein>
<evidence type="ECO:0000313" key="4">
    <source>
        <dbReference type="EMBL" id="RYP83905.1"/>
    </source>
</evidence>
<evidence type="ECO:0000313" key="5">
    <source>
        <dbReference type="Proteomes" id="UP000295198"/>
    </source>
</evidence>
<dbReference type="Proteomes" id="UP000295198">
    <property type="component" value="Unassembled WGS sequence"/>
</dbReference>
<comment type="caution">
    <text evidence="4">The sequence shown here is derived from an EMBL/GenBank/DDBJ whole genome shotgun (WGS) entry which is preliminary data.</text>
</comment>
<gene>
    <name evidence="4" type="ORF">EKO23_17665</name>
</gene>
<keyword evidence="5" id="KW-1185">Reference proteome</keyword>
<dbReference type="GO" id="GO:0016747">
    <property type="term" value="F:acyltransferase activity, transferring groups other than amino-acyl groups"/>
    <property type="evidence" value="ECO:0007669"/>
    <property type="project" value="InterPro"/>
</dbReference>
<dbReference type="OrthoDB" id="9799092at2"/>
<reference evidence="4 5" key="1">
    <citation type="submission" date="2019-01" db="EMBL/GenBank/DDBJ databases">
        <title>Nocardioides guangzhouensis sp. nov., an actinobacterium isolated from soil.</title>
        <authorList>
            <person name="Fu Y."/>
            <person name="Cai Y."/>
            <person name="Lin Z."/>
            <person name="Chen P."/>
        </authorList>
    </citation>
    <scope>NUCLEOTIDE SEQUENCE [LARGE SCALE GENOMIC DNA]</scope>
    <source>
        <strain evidence="4 5">130</strain>
    </source>
</reference>
<evidence type="ECO:0000256" key="1">
    <source>
        <dbReference type="ARBA" id="ARBA00022679"/>
    </source>
</evidence>
<dbReference type="AlphaFoldDB" id="A0A4Q4Z8W6"/>
<organism evidence="4 5">
    <name type="scientific">Nocardioides guangzhouensis</name>
    <dbReference type="NCBI Taxonomy" id="2497878"/>
    <lineage>
        <taxon>Bacteria</taxon>
        <taxon>Bacillati</taxon>
        <taxon>Actinomycetota</taxon>
        <taxon>Actinomycetes</taxon>
        <taxon>Propionibacteriales</taxon>
        <taxon>Nocardioidaceae</taxon>
        <taxon>Nocardioides</taxon>
    </lineage>
</organism>
<feature type="domain" description="N-acetyltransferase" evidence="3">
    <location>
        <begin position="15"/>
        <end position="161"/>
    </location>
</feature>
<dbReference type="Pfam" id="PF00583">
    <property type="entry name" value="Acetyltransf_1"/>
    <property type="match status" value="1"/>
</dbReference>
<dbReference type="Pfam" id="PF08445">
    <property type="entry name" value="FR47"/>
    <property type="match status" value="1"/>
</dbReference>
<dbReference type="SUPFAM" id="SSF55729">
    <property type="entry name" value="Acyl-CoA N-acyltransferases (Nat)"/>
    <property type="match status" value="2"/>
</dbReference>
<evidence type="ECO:0000256" key="2">
    <source>
        <dbReference type="ARBA" id="ARBA00023315"/>
    </source>
</evidence>
<evidence type="ECO:0000259" key="3">
    <source>
        <dbReference type="PROSITE" id="PS51186"/>
    </source>
</evidence>
<proteinExistence type="predicted"/>
<name>A0A4Q4Z8W6_9ACTN</name>
<dbReference type="InterPro" id="IPR013653">
    <property type="entry name" value="GCN5-like_dom"/>
</dbReference>
<dbReference type="InterPro" id="IPR016181">
    <property type="entry name" value="Acyl_CoA_acyltransferase"/>
</dbReference>
<dbReference type="EMBL" id="SDKM01000028">
    <property type="protein sequence ID" value="RYP83905.1"/>
    <property type="molecule type" value="Genomic_DNA"/>
</dbReference>
<keyword evidence="2" id="KW-0012">Acyltransferase</keyword>
<dbReference type="PANTHER" id="PTHR43877">
    <property type="entry name" value="AMINOALKYLPHOSPHONATE N-ACETYLTRANSFERASE-RELATED-RELATED"/>
    <property type="match status" value="1"/>
</dbReference>
<dbReference type="InterPro" id="IPR050832">
    <property type="entry name" value="Bact_Acetyltransf"/>
</dbReference>
<keyword evidence="1 4" id="KW-0808">Transferase</keyword>
<dbReference type="Gene3D" id="3.40.630.30">
    <property type="match status" value="1"/>
</dbReference>
<accession>A0A4Q4Z8W6</accession>
<dbReference type="CDD" id="cd04301">
    <property type="entry name" value="NAT_SF"/>
    <property type="match status" value="2"/>
</dbReference>
<dbReference type="PANTHER" id="PTHR43877:SF2">
    <property type="entry name" value="AMINOALKYLPHOSPHONATE N-ACETYLTRANSFERASE-RELATED"/>
    <property type="match status" value="1"/>
</dbReference>
<sequence>MVQHPDLTDGLPEGLLARPLTLDDAQAVTDVMAAEEMAVLGEVVIEYADIVGDWQRPSFDITASTIGVFAGDALVGYAERSGHTRGDAAVHPDHQGRGIGTWLAGWLQETARAAGDDVIGMPKPEGSPGDRLLESLGFRVRWNSWVLQLPEGAAIPSRPLPPGYAVRTATPDEHEAVWTVVEDAFLEWSVRPRQTFEDFAASVFRRPGFEPWNLRVATDPEGAVVGVSIVVLASGCAYVDKLAVRRDQRKQGLATALLADSFAISREHGATRSELSTDSRTGALGLYAGVGMQVTSNWVNRAIDV</sequence>
<dbReference type="PROSITE" id="PS51186">
    <property type="entry name" value="GNAT"/>
    <property type="match status" value="2"/>
</dbReference>
<dbReference type="InterPro" id="IPR000182">
    <property type="entry name" value="GNAT_dom"/>
</dbReference>
<dbReference type="RefSeq" id="WP_134719447.1">
    <property type="nucleotide sequence ID" value="NZ_SDKM01000028.1"/>
</dbReference>